<keyword evidence="2" id="KW-1185">Reference proteome</keyword>
<protein>
    <submittedName>
        <fullName evidence="1">DUF2064 domain-containing protein</fullName>
    </submittedName>
</protein>
<comment type="caution">
    <text evidence="1">The sequence shown here is derived from an EMBL/GenBank/DDBJ whole genome shotgun (WGS) entry which is preliminary data.</text>
</comment>
<dbReference type="InterPro" id="IPR029044">
    <property type="entry name" value="Nucleotide-diphossugar_trans"/>
</dbReference>
<evidence type="ECO:0000313" key="2">
    <source>
        <dbReference type="Proteomes" id="UP001501746"/>
    </source>
</evidence>
<evidence type="ECO:0000313" key="1">
    <source>
        <dbReference type="EMBL" id="GAA1835087.1"/>
    </source>
</evidence>
<dbReference type="RefSeq" id="WP_157426278.1">
    <property type="nucleotide sequence ID" value="NZ_BAAANK010000005.1"/>
</dbReference>
<dbReference type="EMBL" id="BAAANK010000005">
    <property type="protein sequence ID" value="GAA1835087.1"/>
    <property type="molecule type" value="Genomic_DNA"/>
</dbReference>
<dbReference type="Gene3D" id="3.90.550.10">
    <property type="entry name" value="Spore Coat Polysaccharide Biosynthesis Protein SpsA, Chain A"/>
    <property type="match status" value="1"/>
</dbReference>
<dbReference type="SUPFAM" id="SSF53448">
    <property type="entry name" value="Nucleotide-diphospho-sugar transferases"/>
    <property type="match status" value="1"/>
</dbReference>
<reference evidence="2" key="1">
    <citation type="journal article" date="2019" name="Int. J. Syst. Evol. Microbiol.">
        <title>The Global Catalogue of Microorganisms (GCM) 10K type strain sequencing project: providing services to taxonomists for standard genome sequencing and annotation.</title>
        <authorList>
            <consortium name="The Broad Institute Genomics Platform"/>
            <consortium name="The Broad Institute Genome Sequencing Center for Infectious Disease"/>
            <person name="Wu L."/>
            <person name="Ma J."/>
        </authorList>
    </citation>
    <scope>NUCLEOTIDE SEQUENCE [LARGE SCALE GENOMIC DNA]</scope>
    <source>
        <strain evidence="2">JCM 14323</strain>
    </source>
</reference>
<name>A0ABP4Z3A7_9MICO</name>
<dbReference type="PANTHER" id="PTHR36529">
    <property type="entry name" value="SLL1095 PROTEIN"/>
    <property type="match status" value="1"/>
</dbReference>
<sequence length="219" mass="22495">MTTVVIIAKECVPGRVKTRLSPPFSLEEAARIAAASLDDVIAAVAALPASRRVLCFAGDRVPDLASALGFDVIPQGEGSLDERLARLFDEMTGPTLLVGMDTPQLAAHQVAAVFGTPAAGDPAFDAWLGGATDGGFWALWMRAPRGDVIRGVPMSRPDTGAVQLARLRDAGLAVGALPVLTDVDTMDSAAAVAAAAPGTRFASEYRRLAQGASRAGAGS</sequence>
<dbReference type="PANTHER" id="PTHR36529:SF1">
    <property type="entry name" value="GLYCOSYLTRANSFERASE"/>
    <property type="match status" value="1"/>
</dbReference>
<dbReference type="InterPro" id="IPR018641">
    <property type="entry name" value="Trfase_1_rSAM/seldom-assoc"/>
</dbReference>
<dbReference type="Pfam" id="PF09837">
    <property type="entry name" value="DUF2064"/>
    <property type="match status" value="1"/>
</dbReference>
<organism evidence="1 2">
    <name type="scientific">Agromyces salentinus</name>
    <dbReference type="NCBI Taxonomy" id="269421"/>
    <lineage>
        <taxon>Bacteria</taxon>
        <taxon>Bacillati</taxon>
        <taxon>Actinomycetota</taxon>
        <taxon>Actinomycetes</taxon>
        <taxon>Micrococcales</taxon>
        <taxon>Microbacteriaceae</taxon>
        <taxon>Agromyces</taxon>
    </lineage>
</organism>
<accession>A0ABP4Z3A7</accession>
<gene>
    <name evidence="1" type="ORF">GCM10009750_19350</name>
</gene>
<dbReference type="Proteomes" id="UP001501746">
    <property type="component" value="Unassembled WGS sequence"/>
</dbReference>
<proteinExistence type="predicted"/>